<organism evidence="2">
    <name type="scientific">Rheinheimera sp. BAL341</name>
    <dbReference type="NCBI Taxonomy" id="1708203"/>
    <lineage>
        <taxon>Bacteria</taxon>
        <taxon>Pseudomonadati</taxon>
        <taxon>Pseudomonadota</taxon>
        <taxon>Gammaproteobacteria</taxon>
        <taxon>Chromatiales</taxon>
        <taxon>Chromatiaceae</taxon>
        <taxon>Rheinheimera</taxon>
    </lineage>
</organism>
<feature type="signal peptide" evidence="1">
    <location>
        <begin position="1"/>
        <end position="21"/>
    </location>
</feature>
<feature type="chain" id="PRO_5019810448" evidence="1">
    <location>
        <begin position="22"/>
        <end position="271"/>
    </location>
</feature>
<evidence type="ECO:0000313" key="2">
    <source>
        <dbReference type="EMBL" id="VHO05894.1"/>
    </source>
</evidence>
<sequence length="271" mass="29587">MKTLLIASGFMLTSISTAVMAHEGQSCNVNFDKDLTVSSAVVSMQDNGAELWRISDSGELWLDGKTVSTNSDTRALLRDYQAGIRTQTLETVALVEDALILAADAVNSVLTELTGETLDQHPALQNALDKIRTTTAGVVEHSGDTINVYGSRFNDIDQAFGPEFEQAIEEAVTSSMGSIFSIIGKAMSSGEGTFEQRMEAFGQRMDRFGKDLEARMDVQAQALEQRGDNMCANLQQLDALESQIQQAIPQMQQYDLIDVSSNGKTAFYLYN</sequence>
<gene>
    <name evidence="2" type="ORF">BAL341_2977</name>
</gene>
<name>A0A486XVF7_9GAMM</name>
<dbReference type="Pfam" id="PF11101">
    <property type="entry name" value="DUF2884"/>
    <property type="match status" value="1"/>
</dbReference>
<reference evidence="2" key="1">
    <citation type="submission" date="2019-04" db="EMBL/GenBank/DDBJ databases">
        <authorList>
            <person name="Brambilla D."/>
        </authorList>
    </citation>
    <scope>NUCLEOTIDE SEQUENCE</scope>
    <source>
        <strain evidence="2">BAL1</strain>
    </source>
</reference>
<dbReference type="EMBL" id="CAAJGR010000009">
    <property type="protein sequence ID" value="VHO05894.1"/>
    <property type="molecule type" value="Genomic_DNA"/>
</dbReference>
<dbReference type="InterPro" id="IPR021307">
    <property type="entry name" value="DUF2884"/>
</dbReference>
<dbReference type="AlphaFoldDB" id="A0A486XVF7"/>
<keyword evidence="1" id="KW-0732">Signal</keyword>
<accession>A0A486XVF7</accession>
<evidence type="ECO:0000256" key="1">
    <source>
        <dbReference type="SAM" id="SignalP"/>
    </source>
</evidence>
<protein>
    <submittedName>
        <fullName evidence="2">FIG004016: Uncharacterized protein YggN</fullName>
    </submittedName>
</protein>
<proteinExistence type="predicted"/>